<evidence type="ECO:0000313" key="2">
    <source>
        <dbReference type="EMBL" id="QHS58944.1"/>
    </source>
</evidence>
<dbReference type="EMBL" id="CP048113">
    <property type="protein sequence ID" value="QHS58944.1"/>
    <property type="molecule type" value="Genomic_DNA"/>
</dbReference>
<keyword evidence="1" id="KW-0472">Membrane</keyword>
<dbReference type="Proteomes" id="UP000476411">
    <property type="component" value="Chromosome"/>
</dbReference>
<sequence length="127" mass="13989">MKSVPRFILIIALSYLGGLFFTWWSVALASFLVAVLIPLPPLRSFLNGFLAVFLLWLALAFFKDIQNDHILANRMSELIIKVKNPMLIGMVSAFIGGLVAGFGSLTGSYLRYKKKPAEQPAVATARS</sequence>
<feature type="transmembrane region" description="Helical" evidence="1">
    <location>
        <begin position="7"/>
        <end position="39"/>
    </location>
</feature>
<name>A0A6B9ZCA4_9BACT</name>
<organism evidence="2 3">
    <name type="scientific">Chitinophaga agri</name>
    <dbReference type="NCBI Taxonomy" id="2703787"/>
    <lineage>
        <taxon>Bacteria</taxon>
        <taxon>Pseudomonadati</taxon>
        <taxon>Bacteroidota</taxon>
        <taxon>Chitinophagia</taxon>
        <taxon>Chitinophagales</taxon>
        <taxon>Chitinophagaceae</taxon>
        <taxon>Chitinophaga</taxon>
    </lineage>
</organism>
<feature type="transmembrane region" description="Helical" evidence="1">
    <location>
        <begin position="86"/>
        <end position="110"/>
    </location>
</feature>
<dbReference type="KEGG" id="chih:GWR21_04835"/>
<reference evidence="2 3" key="1">
    <citation type="submission" date="2020-01" db="EMBL/GenBank/DDBJ databases">
        <title>Complete genome sequence of Chitinophaga sp. H33E-04 isolated from quinoa roots.</title>
        <authorList>
            <person name="Weon H.-Y."/>
            <person name="Lee S.A."/>
        </authorList>
    </citation>
    <scope>NUCLEOTIDE SEQUENCE [LARGE SCALE GENOMIC DNA]</scope>
    <source>
        <strain evidence="2 3">H33E-04</strain>
    </source>
</reference>
<keyword evidence="1" id="KW-0812">Transmembrane</keyword>
<evidence type="ECO:0000256" key="1">
    <source>
        <dbReference type="SAM" id="Phobius"/>
    </source>
</evidence>
<protein>
    <recommendedName>
        <fullName evidence="4">DUF4199 domain-containing protein</fullName>
    </recommendedName>
</protein>
<keyword evidence="1" id="KW-1133">Transmembrane helix</keyword>
<dbReference type="RefSeq" id="WP_162330647.1">
    <property type="nucleotide sequence ID" value="NZ_CP048113.1"/>
</dbReference>
<evidence type="ECO:0000313" key="3">
    <source>
        <dbReference type="Proteomes" id="UP000476411"/>
    </source>
</evidence>
<dbReference type="AlphaFoldDB" id="A0A6B9ZCA4"/>
<evidence type="ECO:0008006" key="4">
    <source>
        <dbReference type="Google" id="ProtNLM"/>
    </source>
</evidence>
<feature type="transmembrane region" description="Helical" evidence="1">
    <location>
        <begin position="45"/>
        <end position="65"/>
    </location>
</feature>
<proteinExistence type="predicted"/>
<gene>
    <name evidence="2" type="ORF">GWR21_04835</name>
</gene>
<keyword evidence="3" id="KW-1185">Reference proteome</keyword>
<accession>A0A6B9ZCA4</accession>